<sequence length="234" mass="25600">MTWVRPVHILSCSSALQSGSSITCATQWVAYCPVLIIGPSVVEELLEVLSFHLHSSLVGRSCPHFADVQTKLKACEPFPCGKLPVLESALSLCRMSGEVMELAIPLASCVQRDHGSSLSPTPRRMLQKAHWKVTPVSPPSDVPPYSSGSELPRSCLSCPLCTLDPNCWGSKRRPERNHVSLPVFTQHQEEFSLLLFPGSRHNQRMIQAQRAVQILLSSCGPSSHPLSTVSDNLP</sequence>
<dbReference type="AlphaFoldDB" id="L9LAV8"/>
<reference evidence="2" key="2">
    <citation type="journal article" date="2013" name="Nat. Commun.">
        <title>Genome of the Chinese tree shrew.</title>
        <authorList>
            <person name="Fan Y."/>
            <person name="Huang Z.Y."/>
            <person name="Cao C.C."/>
            <person name="Chen C.S."/>
            <person name="Chen Y.X."/>
            <person name="Fan D.D."/>
            <person name="He J."/>
            <person name="Hou H.L."/>
            <person name="Hu L."/>
            <person name="Hu X.T."/>
            <person name="Jiang X.T."/>
            <person name="Lai R."/>
            <person name="Lang Y.S."/>
            <person name="Liang B."/>
            <person name="Liao S.G."/>
            <person name="Mu D."/>
            <person name="Ma Y.Y."/>
            <person name="Niu Y.Y."/>
            <person name="Sun X.Q."/>
            <person name="Xia J.Q."/>
            <person name="Xiao J."/>
            <person name="Xiong Z.Q."/>
            <person name="Xu L."/>
            <person name="Yang L."/>
            <person name="Zhang Y."/>
            <person name="Zhao W."/>
            <person name="Zhao X.D."/>
            <person name="Zheng Y.T."/>
            <person name="Zhou J.M."/>
            <person name="Zhu Y.B."/>
            <person name="Zhang G.J."/>
            <person name="Wang J."/>
            <person name="Yao Y.G."/>
        </authorList>
    </citation>
    <scope>NUCLEOTIDE SEQUENCE [LARGE SCALE GENOMIC DNA]</scope>
</reference>
<accession>L9LAV8</accession>
<organism evidence="1 2">
    <name type="scientific">Tupaia chinensis</name>
    <name type="common">Chinese tree shrew</name>
    <name type="synonym">Tupaia belangeri chinensis</name>
    <dbReference type="NCBI Taxonomy" id="246437"/>
    <lineage>
        <taxon>Eukaryota</taxon>
        <taxon>Metazoa</taxon>
        <taxon>Chordata</taxon>
        <taxon>Craniata</taxon>
        <taxon>Vertebrata</taxon>
        <taxon>Euteleostomi</taxon>
        <taxon>Mammalia</taxon>
        <taxon>Eutheria</taxon>
        <taxon>Euarchontoglires</taxon>
        <taxon>Scandentia</taxon>
        <taxon>Tupaiidae</taxon>
        <taxon>Tupaia</taxon>
    </lineage>
</organism>
<keyword evidence="2" id="KW-1185">Reference proteome</keyword>
<evidence type="ECO:0000313" key="1">
    <source>
        <dbReference type="EMBL" id="ELW72003.1"/>
    </source>
</evidence>
<dbReference type="EMBL" id="KB320448">
    <property type="protein sequence ID" value="ELW72003.1"/>
    <property type="molecule type" value="Genomic_DNA"/>
</dbReference>
<proteinExistence type="predicted"/>
<name>L9LAV8_TUPCH</name>
<dbReference type="InParanoid" id="L9LAV8"/>
<dbReference type="Proteomes" id="UP000011518">
    <property type="component" value="Unassembled WGS sequence"/>
</dbReference>
<reference evidence="2" key="1">
    <citation type="submission" date="2012-07" db="EMBL/GenBank/DDBJ databases">
        <title>Genome of the Chinese tree shrew, a rising model animal genetically related to primates.</title>
        <authorList>
            <person name="Zhang G."/>
            <person name="Fan Y."/>
            <person name="Yao Y."/>
            <person name="Huang Z."/>
        </authorList>
    </citation>
    <scope>NUCLEOTIDE SEQUENCE [LARGE SCALE GENOMIC DNA]</scope>
</reference>
<protein>
    <submittedName>
        <fullName evidence="1">Uncharacterized protein</fullName>
    </submittedName>
</protein>
<evidence type="ECO:0000313" key="2">
    <source>
        <dbReference type="Proteomes" id="UP000011518"/>
    </source>
</evidence>
<gene>
    <name evidence="1" type="ORF">TREES_T100010454</name>
</gene>